<evidence type="ECO:0000256" key="2">
    <source>
        <dbReference type="SAM" id="SignalP"/>
    </source>
</evidence>
<feature type="compositionally biased region" description="Basic and acidic residues" evidence="1">
    <location>
        <begin position="344"/>
        <end position="360"/>
    </location>
</feature>
<dbReference type="VEuPathDB" id="TriTrypDB:Tc_MARK_6921"/>
<dbReference type="VEuPathDB" id="TriTrypDB:TcYC6_0162270"/>
<dbReference type="Proteomes" id="UP000246078">
    <property type="component" value="Unassembled WGS sequence"/>
</dbReference>
<dbReference type="OrthoDB" id="10570065at2759"/>
<feature type="compositionally biased region" description="Polar residues" evidence="1">
    <location>
        <begin position="247"/>
        <end position="263"/>
    </location>
</feature>
<dbReference type="VEuPathDB" id="TriTrypDB:TCSYLVIO_008026"/>
<organism evidence="3 4">
    <name type="scientific">Trypanosoma cruzi</name>
    <dbReference type="NCBI Taxonomy" id="5693"/>
    <lineage>
        <taxon>Eukaryota</taxon>
        <taxon>Discoba</taxon>
        <taxon>Euglenozoa</taxon>
        <taxon>Kinetoplastea</taxon>
        <taxon>Metakinetoplastina</taxon>
        <taxon>Trypanosomatida</taxon>
        <taxon>Trypanosomatidae</taxon>
        <taxon>Trypanosoma</taxon>
        <taxon>Schizotrypanum</taxon>
    </lineage>
</organism>
<feature type="compositionally biased region" description="Low complexity" evidence="1">
    <location>
        <begin position="368"/>
        <end position="381"/>
    </location>
</feature>
<feature type="compositionally biased region" description="Basic and acidic residues" evidence="1">
    <location>
        <begin position="179"/>
        <end position="236"/>
    </location>
</feature>
<keyword evidence="2" id="KW-0732">Signal</keyword>
<protein>
    <submittedName>
        <fullName evidence="3">Mucin-associated surface protein (MASP)</fullName>
    </submittedName>
</protein>
<dbReference type="VEuPathDB" id="TriTrypDB:TcBrA4_0171980"/>
<comment type="caution">
    <text evidence="3">The sequence shown here is derived from an EMBL/GenBank/DDBJ whole genome shotgun (WGS) entry which is preliminary data.</text>
</comment>
<dbReference type="VEuPathDB" id="TriTrypDB:TCDM_12113"/>
<evidence type="ECO:0000313" key="4">
    <source>
        <dbReference type="Proteomes" id="UP000246078"/>
    </source>
</evidence>
<dbReference type="VEuPathDB" id="TriTrypDB:TcCLB.508539.80"/>
<feature type="signal peptide" evidence="2">
    <location>
        <begin position="1"/>
        <end position="24"/>
    </location>
</feature>
<dbReference type="VEuPathDB" id="TriTrypDB:C4B63_111g20"/>
<dbReference type="InterPro" id="IPR022195">
    <property type="entry name" value="DUF3720"/>
</dbReference>
<dbReference type="VEuPathDB" id="TriTrypDB:ECC02_012091"/>
<dbReference type="VEuPathDB" id="TriTrypDB:TcCL_ESM01204"/>
<dbReference type="VEuPathDB" id="TriTrypDB:BCY84_19680"/>
<feature type="compositionally biased region" description="Low complexity" evidence="1">
    <location>
        <begin position="157"/>
        <end position="177"/>
    </location>
</feature>
<feature type="compositionally biased region" description="Gly residues" evidence="1">
    <location>
        <begin position="96"/>
        <end position="108"/>
    </location>
</feature>
<evidence type="ECO:0000256" key="1">
    <source>
        <dbReference type="SAM" id="MobiDB-lite"/>
    </source>
</evidence>
<feature type="chain" id="PRO_5030058917" evidence="2">
    <location>
        <begin position="25"/>
        <end position="406"/>
    </location>
</feature>
<dbReference type="EMBL" id="PRFC01000070">
    <property type="protein sequence ID" value="PWV10273.1"/>
    <property type="molecule type" value="Genomic_DNA"/>
</dbReference>
<dbReference type="Pfam" id="PF12517">
    <property type="entry name" value="DUF3720"/>
    <property type="match status" value="1"/>
</dbReference>
<dbReference type="VEuPathDB" id="TriTrypDB:C3747_70g201"/>
<reference evidence="3 4" key="1">
    <citation type="journal article" date="2018" name="Microb. Genom.">
        <title>Expanding an expanded genome: long-read sequencing of Trypanosoma cruzi.</title>
        <authorList>
            <person name="Berna L."/>
            <person name="Rodriguez M."/>
            <person name="Chiribao M.L."/>
            <person name="Parodi-Talice A."/>
            <person name="Pita S."/>
            <person name="Rijo G."/>
            <person name="Alvarez-Valin F."/>
            <person name="Robello C."/>
        </authorList>
    </citation>
    <scope>NUCLEOTIDE SEQUENCE [LARGE SCALE GENOMIC DNA]</scope>
    <source>
        <strain evidence="3 4">TCC</strain>
    </source>
</reference>
<dbReference type="VEuPathDB" id="TriTrypDB:TcG_10761"/>
<feature type="compositionally biased region" description="Polar residues" evidence="1">
    <location>
        <begin position="281"/>
        <end position="300"/>
    </location>
</feature>
<dbReference type="VEuPathDB" id="TriTrypDB:TcCLB.509419.150"/>
<name>A0A2V2WR29_TRYCR</name>
<evidence type="ECO:0000313" key="3">
    <source>
        <dbReference type="EMBL" id="PWV10273.1"/>
    </source>
</evidence>
<gene>
    <name evidence="3" type="ORF">C3747_70g201</name>
</gene>
<proteinExistence type="predicted"/>
<dbReference type="AlphaFoldDB" id="A0A2V2WR29"/>
<sequence>MMMMTGRVLLVCALCVLWCGAVFGHAMDDYCSEGGGNGLRHTSNGGDDGVPLKADCGLLSTRMGLIKAVEAAEAGQGLSVTLPPGEPKETSLDNNQGGGAPGLGGNDVGVGDQPAAAAAPTIGGSGTEEQDRGLEVVDTNDGNVAGDKKDHEDVSEADSQQQTADQLSSSSSGSSGTEGVKEPALKENSESKETSDSRSQEEEDIRSESDGREGEAEELVKNEEEPKNDKMGHKSPTETPGGPTNKAELQTATTQVNGDSSPETLGDVQQPEEVQGEKDSNNNSQTRSAATIAANQQNEPSADHGESGPPSPTANGDAANNDSDKSTEDGIPNSDPAADVAGVAEEKQNENKESNPKETPVEATAMKTTTATTGDSDGSTAVSHATSPLLLLLLVACAAAAAVVTA</sequence>
<feature type="region of interest" description="Disordered" evidence="1">
    <location>
        <begin position="77"/>
        <end position="382"/>
    </location>
</feature>
<accession>A0A2V2WR29</accession>
<dbReference type="VEuPathDB" id="TriTrypDB:TcCLB.511255.690"/>